<feature type="transmembrane region" description="Helical" evidence="6">
    <location>
        <begin position="369"/>
        <end position="387"/>
    </location>
</feature>
<dbReference type="EMBL" id="KQ474078">
    <property type="protein sequence ID" value="KPV75292.1"/>
    <property type="molecule type" value="Genomic_DNA"/>
</dbReference>
<dbReference type="GO" id="GO:0016020">
    <property type="term" value="C:membrane"/>
    <property type="evidence" value="ECO:0007669"/>
    <property type="project" value="UniProtKB-SubCell"/>
</dbReference>
<feature type="transmembrane region" description="Helical" evidence="6">
    <location>
        <begin position="304"/>
        <end position="323"/>
    </location>
</feature>
<evidence type="ECO:0000256" key="1">
    <source>
        <dbReference type="ARBA" id="ARBA00004141"/>
    </source>
</evidence>
<feature type="region of interest" description="Disordered" evidence="5">
    <location>
        <begin position="496"/>
        <end position="568"/>
    </location>
</feature>
<gene>
    <name evidence="8" type="ORF">RHOBADRAFT_43783</name>
</gene>
<dbReference type="Pfam" id="PF03151">
    <property type="entry name" value="TPT"/>
    <property type="match status" value="2"/>
</dbReference>
<dbReference type="SUPFAM" id="SSF103481">
    <property type="entry name" value="Multidrug resistance efflux transporter EmrE"/>
    <property type="match status" value="1"/>
</dbReference>
<evidence type="ECO:0000256" key="5">
    <source>
        <dbReference type="SAM" id="MobiDB-lite"/>
    </source>
</evidence>
<evidence type="ECO:0000256" key="2">
    <source>
        <dbReference type="ARBA" id="ARBA00022692"/>
    </source>
</evidence>
<proteinExistence type="predicted"/>
<feature type="transmembrane region" description="Helical" evidence="6">
    <location>
        <begin position="167"/>
        <end position="187"/>
    </location>
</feature>
<dbReference type="AlphaFoldDB" id="A0A194S3X3"/>
<feature type="transmembrane region" description="Helical" evidence="6">
    <location>
        <begin position="228"/>
        <end position="247"/>
    </location>
</feature>
<protein>
    <recommendedName>
        <fullName evidence="7">Sugar phosphate transporter domain-containing protein</fullName>
    </recommendedName>
</protein>
<feature type="region of interest" description="Disordered" evidence="5">
    <location>
        <begin position="583"/>
        <end position="716"/>
    </location>
</feature>
<feature type="compositionally biased region" description="Basic and acidic residues" evidence="5">
    <location>
        <begin position="496"/>
        <end position="511"/>
    </location>
</feature>
<feature type="region of interest" description="Disordered" evidence="5">
    <location>
        <begin position="25"/>
        <end position="56"/>
    </location>
</feature>
<dbReference type="PANTHER" id="PTHR11132">
    <property type="entry name" value="SOLUTE CARRIER FAMILY 35"/>
    <property type="match status" value="1"/>
</dbReference>
<keyword evidence="3 6" id="KW-1133">Transmembrane helix</keyword>
<feature type="transmembrane region" description="Helical" evidence="6">
    <location>
        <begin position="126"/>
        <end position="147"/>
    </location>
</feature>
<evidence type="ECO:0000256" key="4">
    <source>
        <dbReference type="ARBA" id="ARBA00023136"/>
    </source>
</evidence>
<name>A0A194S3X3_RHOGW</name>
<evidence type="ECO:0000313" key="9">
    <source>
        <dbReference type="Proteomes" id="UP000053890"/>
    </source>
</evidence>
<accession>A0A194S3X3</accession>
<evidence type="ECO:0000313" key="8">
    <source>
        <dbReference type="EMBL" id="KPV75292.1"/>
    </source>
</evidence>
<evidence type="ECO:0000256" key="3">
    <source>
        <dbReference type="ARBA" id="ARBA00022989"/>
    </source>
</evidence>
<dbReference type="Proteomes" id="UP000053890">
    <property type="component" value="Unassembled WGS sequence"/>
</dbReference>
<keyword evidence="4 6" id="KW-0472">Membrane</keyword>
<reference evidence="8 9" key="1">
    <citation type="journal article" date="2015" name="Front. Microbiol.">
        <title>Genome sequence of the plant growth promoting endophytic yeast Rhodotorula graminis WP1.</title>
        <authorList>
            <person name="Firrincieli A."/>
            <person name="Otillar R."/>
            <person name="Salamov A."/>
            <person name="Schmutz J."/>
            <person name="Khan Z."/>
            <person name="Redman R.S."/>
            <person name="Fleck N.D."/>
            <person name="Lindquist E."/>
            <person name="Grigoriev I.V."/>
            <person name="Doty S.L."/>
        </authorList>
    </citation>
    <scope>NUCLEOTIDE SEQUENCE [LARGE SCALE GENOMIC DNA]</scope>
    <source>
        <strain evidence="8 9">WP1</strain>
    </source>
</reference>
<feature type="domain" description="Sugar phosphate transporter" evidence="7">
    <location>
        <begin position="363"/>
        <end position="489"/>
    </location>
</feature>
<dbReference type="STRING" id="578459.A0A194S3X3"/>
<sequence>MSLHDTPRYRQSHGQAAARADHLYDDPAPALQPHDPRDPYVGNGYHASGAAYRSRSPEGGTLTALLSNVARTAQQTFSSSSSSSNGAMPFSNRNGHGPNGGAWSNFVPKLAPSSSPGPSSSAPASLAAYLPSTSTAGFIFLCCLWYLSSAFSSNTGKSILTRFRYPVTLTFVQFAFVAGYCVVVLFVRERLGGATGHASGGLSRRRMSVSTMGGWGIRKPSRHMFHGTFMMSLFQIAGHVFSSMAIARVPVSTVHTIKALSPLFTVLSYAALFGVRYSTATYVALLPLTVGVMLACSFDLRANAVGFLCALGSTFIFVAQNIFSKKLLPKENTGAVSAEEKAGPSSSSSSGDGSGTGVAGSAKLDKLNLLLYSSGMAFFLMIPIWLYSDASALFFAPAKAVSPHASAIVDDSPTRTLVFYFFANGTVHFAQNLLAFSLLARTSPVTYSIASLVKRIAVICIAIVWSGQHVSLVQAVGMTSTFGGLWMYNRAKSDVDKGEKRRTQVEKRHDMSLPTTVGDVRDLDGGVTPPPPSSLPSGAYAGGPTSPRAPAPPHAHSHPYGADPSSHHVVGASSVYASPALAPSAGGGGGGHGSHAHNSPYAAAAAPPPHHVSASASAHTSPGVAAGRHPNGGSGLTNGFTSSGGGGGAPSSSSIGGGPSMARNRTASASREPPRDRSAVAAMEQWEKAHAGGGAHTVPASLFSSPVSVGGEGAYR</sequence>
<dbReference type="InterPro" id="IPR037185">
    <property type="entry name" value="EmrE-like"/>
</dbReference>
<feature type="transmembrane region" description="Helical" evidence="6">
    <location>
        <begin position="417"/>
        <end position="440"/>
    </location>
</feature>
<dbReference type="RefSeq" id="XP_018271341.1">
    <property type="nucleotide sequence ID" value="XM_018414294.1"/>
</dbReference>
<keyword evidence="2 6" id="KW-0812">Transmembrane</keyword>
<feature type="domain" description="Sugar phosphate transporter" evidence="7">
    <location>
        <begin position="140"/>
        <end position="331"/>
    </location>
</feature>
<keyword evidence="9" id="KW-1185">Reference proteome</keyword>
<dbReference type="OMA" id="CLWYLSS"/>
<organism evidence="8 9">
    <name type="scientific">Rhodotorula graminis (strain WP1)</name>
    <dbReference type="NCBI Taxonomy" id="578459"/>
    <lineage>
        <taxon>Eukaryota</taxon>
        <taxon>Fungi</taxon>
        <taxon>Dikarya</taxon>
        <taxon>Basidiomycota</taxon>
        <taxon>Pucciniomycotina</taxon>
        <taxon>Microbotryomycetes</taxon>
        <taxon>Sporidiobolales</taxon>
        <taxon>Sporidiobolaceae</taxon>
        <taxon>Rhodotorula</taxon>
    </lineage>
</organism>
<dbReference type="GeneID" id="28974742"/>
<comment type="subcellular location">
    <subcellularLocation>
        <location evidence="1">Membrane</location>
        <topology evidence="1">Multi-pass membrane protein</topology>
    </subcellularLocation>
</comment>
<dbReference type="InterPro" id="IPR004853">
    <property type="entry name" value="Sugar_P_trans_dom"/>
</dbReference>
<feature type="transmembrane region" description="Helical" evidence="6">
    <location>
        <begin position="282"/>
        <end position="298"/>
    </location>
</feature>
<feature type="compositionally biased region" description="Gly residues" evidence="5">
    <location>
        <begin position="630"/>
        <end position="659"/>
    </location>
</feature>
<evidence type="ECO:0000259" key="7">
    <source>
        <dbReference type="Pfam" id="PF03151"/>
    </source>
</evidence>
<dbReference type="InterPro" id="IPR050186">
    <property type="entry name" value="TPT_transporter"/>
</dbReference>
<dbReference type="OrthoDB" id="1588579at2759"/>
<evidence type="ECO:0000256" key="6">
    <source>
        <dbReference type="SAM" id="Phobius"/>
    </source>
</evidence>
<feature type="compositionally biased region" description="Low complexity" evidence="5">
    <location>
        <begin position="596"/>
        <end position="622"/>
    </location>
</feature>